<dbReference type="InterPro" id="IPR002117">
    <property type="entry name" value="p53_tumour_suppressor"/>
</dbReference>
<evidence type="ECO:0000256" key="9">
    <source>
        <dbReference type="ARBA" id="ARBA00023163"/>
    </source>
</evidence>
<evidence type="ECO:0000259" key="14">
    <source>
        <dbReference type="Pfam" id="PF00870"/>
    </source>
</evidence>
<feature type="binding site" evidence="11">
    <location>
        <position position="317"/>
    </location>
    <ligand>
        <name>Zn(2+)</name>
        <dbReference type="ChEBI" id="CHEBI:29105"/>
    </ligand>
</feature>
<feature type="binding site" evidence="11">
    <location>
        <position position="321"/>
    </location>
    <ligand>
        <name>Zn(2+)</name>
        <dbReference type="ChEBI" id="CHEBI:29105"/>
    </ligand>
</feature>
<dbReference type="WBParaSite" id="TREG1_57410.1">
    <property type="protein sequence ID" value="TREG1_57410.1"/>
    <property type="gene ID" value="TREG1_57410"/>
</dbReference>
<keyword evidence="3" id="KW-0053">Apoptosis</keyword>
<feature type="region of interest" description="Disordered" evidence="13">
    <location>
        <begin position="372"/>
        <end position="440"/>
    </location>
</feature>
<dbReference type="CDD" id="cd08367">
    <property type="entry name" value="P53"/>
    <property type="match status" value="1"/>
</dbReference>
<evidence type="ECO:0000313" key="15">
    <source>
        <dbReference type="Proteomes" id="UP000050795"/>
    </source>
</evidence>
<keyword evidence="6" id="KW-0805">Transcription regulation</keyword>
<feature type="site" description="Interaction with DNA" evidence="12">
    <location>
        <position position="196"/>
    </location>
</feature>
<feature type="region of interest" description="Disordered" evidence="13">
    <location>
        <begin position="559"/>
        <end position="622"/>
    </location>
</feature>
<comment type="cofactor">
    <cofactor evidence="11">
        <name>Zn(2+)</name>
        <dbReference type="ChEBI" id="CHEBI:29105"/>
    </cofactor>
    <text evidence="11">Binds 1 zinc ion per subunit.</text>
</comment>
<evidence type="ECO:0000313" key="16">
    <source>
        <dbReference type="WBParaSite" id="TREG1_57410.1"/>
    </source>
</evidence>
<feature type="compositionally biased region" description="Basic and acidic residues" evidence="13">
    <location>
        <begin position="372"/>
        <end position="381"/>
    </location>
</feature>
<keyword evidence="7" id="KW-0238">DNA-binding</keyword>
<feature type="binding site" evidence="11">
    <location>
        <position position="257"/>
    </location>
    <ligand>
        <name>Zn(2+)</name>
        <dbReference type="ChEBI" id="CHEBI:29105"/>
    </ligand>
</feature>
<comment type="subcellular location">
    <subcellularLocation>
        <location evidence="1">Nucleus</location>
    </subcellularLocation>
</comment>
<keyword evidence="15" id="KW-1185">Reference proteome</keyword>
<evidence type="ECO:0000256" key="3">
    <source>
        <dbReference type="ARBA" id="ARBA00022703"/>
    </source>
</evidence>
<dbReference type="GO" id="GO:0005634">
    <property type="term" value="C:nucleus"/>
    <property type="evidence" value="ECO:0007669"/>
    <property type="project" value="UniProtKB-SubCell"/>
</dbReference>
<evidence type="ECO:0000256" key="2">
    <source>
        <dbReference type="ARBA" id="ARBA00006167"/>
    </source>
</evidence>
<feature type="compositionally biased region" description="Polar residues" evidence="13">
    <location>
        <begin position="412"/>
        <end position="428"/>
    </location>
</feature>
<evidence type="ECO:0000256" key="5">
    <source>
        <dbReference type="ARBA" id="ARBA00022833"/>
    </source>
</evidence>
<keyword evidence="5 11" id="KW-0862">Zinc</keyword>
<feature type="compositionally biased region" description="Basic and acidic residues" evidence="13">
    <location>
        <begin position="603"/>
        <end position="612"/>
    </location>
</feature>
<feature type="compositionally biased region" description="Basic residues" evidence="13">
    <location>
        <begin position="880"/>
        <end position="893"/>
    </location>
</feature>
<evidence type="ECO:0000256" key="13">
    <source>
        <dbReference type="SAM" id="MobiDB-lite"/>
    </source>
</evidence>
<dbReference type="Pfam" id="PF00870">
    <property type="entry name" value="P53"/>
    <property type="match status" value="1"/>
</dbReference>
<evidence type="ECO:0000256" key="6">
    <source>
        <dbReference type="ARBA" id="ARBA00023015"/>
    </source>
</evidence>
<dbReference type="GO" id="GO:0000981">
    <property type="term" value="F:DNA-binding transcription factor activity, RNA polymerase II-specific"/>
    <property type="evidence" value="ECO:0007669"/>
    <property type="project" value="TreeGrafter"/>
</dbReference>
<dbReference type="SUPFAM" id="SSF49417">
    <property type="entry name" value="p53-like transcription factors"/>
    <property type="match status" value="1"/>
</dbReference>
<sequence length="1119" mass="124563">MNITLLMNETESIPCRSVNMLSDNMDDYTSLCNSQYSLNHNTNTTTITSDSNICSTNNNSINNHHTILAATHTNNVCNNVNELSTTDCTTTMDTMNNLNSNSTCASPNGSTLTMYGTQHRFKISPNAYHDLENGNNSVTMNNSNNSTRPDADVDSAFPPKKLYTDDIPVLDSFPGYYGFDLYRPLCGDTYEASETKPSTAFFYFKDEQGWTNLYAKKTPTWWTLSYWCQRKPPDGSFIRLTPVYGASDKQQEVIQRCFEDFMAIPTSGMARYSIVMVGNSLAEYFFDPTTERLCVTLPYETPKEGCEYSQFNGKFMCFNSCLYNGGQGNKKPLYLIITLERIITGCDPSKGHCEVLGRQCIKFRSCACPKRDKENNERRTGDTLSICTPTLGKRRKESNDRSDRQGKRLRSNQRPSSVINMNGSTHAGNPNNNNNNGITYDKDINLLREHNWLSPNHEHLLNEEKCSSEPLNGGIDDYLDYYGQENDYDTYGYGQNTIHFNGESYNLLLVPTNLPGAVETLSSVRYGLLRTWIYSLAKHQQHQHHLQQQQQLYHTMTKQSPLTNDTDGRKEKKADNNMNSQNLISTGNTMNTTTSGMLLGKTSTDKHSDSSENRYYPPPVSGQYPSSYNRAAIGSTLNHWIKTESHLAALVRERINLLSACQQTYQFSGDSTDSQPNSTLSTGAMGFNGTGNLDEPVGLLNQDYFNASSHMNASVGNELINSNLSRNFCSQQTNIMHNMAAYILSSTSTSTTSTATTTTTSADNISNRGYIYNTGGGGNMDTNWSYEIDPSMRAGQLSHTDQLYEASHQGLTIDNNNSNSNALQVTSDLIDPYTLVQQLPQSLSTSSPVHQHQHHHHHHLHAHHPHLAHVPLPPPPSLQHHQHHNPHNHHMHQIHLQQNMNTSSPISGAADDNRSSAFTTTALISDDSLNTKSLIFNSCILPQIAQTTTTTPTTTGTSTTSTTRAGTTGTTTNFVNDFNTSNFYTTAYFNLTASNTTDNNNGDTITTTTNNNNNDNNSNNINCTNVSESTDLTEQNSTLIESLSRSSIQLSNHTNLSESLLLSEELLHNCLDNKKKCYDEQDGVHSILTKHLRSTSFCLSSSTHSPESCGNEKFVKLEI</sequence>
<keyword evidence="10" id="KW-0539">Nucleus</keyword>
<feature type="compositionally biased region" description="Low complexity" evidence="13">
    <location>
        <begin position="841"/>
        <end position="850"/>
    </location>
</feature>
<evidence type="ECO:0000256" key="10">
    <source>
        <dbReference type="ARBA" id="ARBA00023242"/>
    </source>
</evidence>
<dbReference type="Gene3D" id="2.60.40.720">
    <property type="match status" value="1"/>
</dbReference>
<dbReference type="GO" id="GO:0000978">
    <property type="term" value="F:RNA polymerase II cis-regulatory region sequence-specific DNA binding"/>
    <property type="evidence" value="ECO:0007669"/>
    <property type="project" value="TreeGrafter"/>
</dbReference>
<reference evidence="15" key="1">
    <citation type="submission" date="2022-06" db="EMBL/GenBank/DDBJ databases">
        <authorList>
            <person name="Berger JAMES D."/>
            <person name="Berger JAMES D."/>
        </authorList>
    </citation>
    <scope>NUCLEOTIDE SEQUENCE [LARGE SCALE GENOMIC DNA]</scope>
</reference>
<keyword evidence="9" id="KW-0804">Transcription</keyword>
<comment type="similarity">
    <text evidence="2">Belongs to the p53 family.</text>
</comment>
<evidence type="ECO:0000256" key="4">
    <source>
        <dbReference type="ARBA" id="ARBA00022723"/>
    </source>
</evidence>
<reference evidence="16" key="2">
    <citation type="submission" date="2023-11" db="UniProtKB">
        <authorList>
            <consortium name="WormBaseParasite"/>
        </authorList>
    </citation>
    <scope>IDENTIFICATION</scope>
</reference>
<feature type="domain" description="p53 DNA-binding" evidence="14">
    <location>
        <begin position="212"/>
        <end position="379"/>
    </location>
</feature>
<feature type="compositionally biased region" description="Basic and acidic residues" evidence="13">
    <location>
        <begin position="566"/>
        <end position="575"/>
    </location>
</feature>
<evidence type="ECO:0000256" key="8">
    <source>
        <dbReference type="ARBA" id="ARBA00023159"/>
    </source>
</evidence>
<organism evidence="15 16">
    <name type="scientific">Trichobilharzia regenti</name>
    <name type="common">Nasal bird schistosome</name>
    <dbReference type="NCBI Taxonomy" id="157069"/>
    <lineage>
        <taxon>Eukaryota</taxon>
        <taxon>Metazoa</taxon>
        <taxon>Spiralia</taxon>
        <taxon>Lophotrochozoa</taxon>
        <taxon>Platyhelminthes</taxon>
        <taxon>Trematoda</taxon>
        <taxon>Digenea</taxon>
        <taxon>Strigeidida</taxon>
        <taxon>Schistosomatoidea</taxon>
        <taxon>Schistosomatidae</taxon>
        <taxon>Trichobilharzia</taxon>
    </lineage>
</organism>
<accession>A0AA85K085</accession>
<dbReference type="InterPro" id="IPR011615">
    <property type="entry name" value="p53_DNA-bd"/>
</dbReference>
<evidence type="ECO:0000256" key="11">
    <source>
        <dbReference type="PIRSR" id="PIRSR602117-1"/>
    </source>
</evidence>
<dbReference type="Proteomes" id="UP000050795">
    <property type="component" value="Unassembled WGS sequence"/>
</dbReference>
<dbReference type="InterPro" id="IPR008967">
    <property type="entry name" value="p53-like_TF_DNA-bd_sf"/>
</dbReference>
<protein>
    <recommendedName>
        <fullName evidence="14">p53 DNA-binding domain-containing protein</fullName>
    </recommendedName>
</protein>
<evidence type="ECO:0000256" key="7">
    <source>
        <dbReference type="ARBA" id="ARBA00023125"/>
    </source>
</evidence>
<feature type="region of interest" description="Disordered" evidence="13">
    <location>
        <begin position="841"/>
        <end position="893"/>
    </location>
</feature>
<keyword evidence="4 11" id="KW-0479">Metal-binding</keyword>
<dbReference type="AlphaFoldDB" id="A0AA85K085"/>
<evidence type="ECO:0000256" key="12">
    <source>
        <dbReference type="PIRSR" id="PIRSR602117-2"/>
    </source>
</evidence>
<dbReference type="PANTHER" id="PTHR11447:SF16">
    <property type="entry name" value="P53 PROTEIN LONG FORM VARIANT 1"/>
    <property type="match status" value="1"/>
</dbReference>
<keyword evidence="8" id="KW-0010">Activator</keyword>
<dbReference type="InterPro" id="IPR012346">
    <property type="entry name" value="p53/RUNT-type_TF_DNA-bd_sf"/>
</dbReference>
<dbReference type="PRINTS" id="PR00386">
    <property type="entry name" value="P53SUPPRESSR"/>
</dbReference>
<dbReference type="GO" id="GO:0006915">
    <property type="term" value="P:apoptotic process"/>
    <property type="evidence" value="ECO:0007669"/>
    <property type="project" value="UniProtKB-KW"/>
</dbReference>
<feature type="compositionally biased region" description="Basic and acidic residues" evidence="13">
    <location>
        <begin position="397"/>
        <end position="406"/>
    </location>
</feature>
<feature type="compositionally biased region" description="Low complexity" evidence="13">
    <location>
        <begin position="585"/>
        <end position="599"/>
    </location>
</feature>
<dbReference type="GO" id="GO:0046872">
    <property type="term" value="F:metal ion binding"/>
    <property type="evidence" value="ECO:0007669"/>
    <property type="project" value="UniProtKB-KW"/>
</dbReference>
<dbReference type="PANTHER" id="PTHR11447">
    <property type="entry name" value="CELLULAR TUMOR ANTIGEN P53"/>
    <property type="match status" value="1"/>
</dbReference>
<evidence type="ECO:0000256" key="1">
    <source>
        <dbReference type="ARBA" id="ARBA00004123"/>
    </source>
</evidence>
<feature type="compositionally biased region" description="Basic residues" evidence="13">
    <location>
        <begin position="851"/>
        <end position="867"/>
    </location>
</feature>
<name>A0AA85K085_TRIRE</name>
<proteinExistence type="inferred from homology"/>